<keyword evidence="8" id="KW-0449">Lipoprotein</keyword>
<feature type="transmembrane region" description="Helical" evidence="7">
    <location>
        <begin position="20"/>
        <end position="40"/>
    </location>
</feature>
<evidence type="ECO:0000256" key="7">
    <source>
        <dbReference type="SAM" id="Phobius"/>
    </source>
</evidence>
<feature type="transmembrane region" description="Helical" evidence="7">
    <location>
        <begin position="117"/>
        <end position="136"/>
    </location>
</feature>
<proteinExistence type="inferred from homology"/>
<dbReference type="PANTHER" id="PTHR30589">
    <property type="entry name" value="PROLIPOPROTEIN DIACYLGLYCERYL TRANSFERASE"/>
    <property type="match status" value="1"/>
</dbReference>
<sequence>MAYPYLSDFLKAITGYDIPLPLPMFGICVAFAMLVATAQFQRELGRLYKNGQIGPAMMKSRGSDGLVTLRPVAPQEIVPGFTVAIMVAGIMGSRIFHIFEHIDEFTADPLSMIFTRAGLTIFGGLILGTIVGLLYVKWHKLPLRPLMDAAAPAMMLGYALGRIGCQVSGDGDWGVASNIALKPDFLPTWMWAQTYENNIIGEVIAAPGVYPAPMYETVMGLACFALLWVLRDHRFRKGWLFSLYVLLAGVERMVIEQVRINPMFDIGFATATQAEIISGLLILSGAVGLVLLARPAHARGVAGSLLEPVKSNG</sequence>
<keyword evidence="5 7" id="KW-1133">Transmembrane helix</keyword>
<reference evidence="8 9" key="1">
    <citation type="submission" date="2020-08" db="EMBL/GenBank/DDBJ databases">
        <title>The Agave Microbiome: Exploring the role of microbial communities in plant adaptations to desert environments.</title>
        <authorList>
            <person name="Partida-Martinez L.P."/>
        </authorList>
    </citation>
    <scope>NUCLEOTIDE SEQUENCE [LARGE SCALE GENOMIC DNA]</scope>
    <source>
        <strain evidence="8 9">AT3.2</strain>
    </source>
</reference>
<dbReference type="Proteomes" id="UP000540787">
    <property type="component" value="Unassembled WGS sequence"/>
</dbReference>
<comment type="similarity">
    <text evidence="1">Belongs to the Lgt family.</text>
</comment>
<evidence type="ECO:0000256" key="3">
    <source>
        <dbReference type="ARBA" id="ARBA00022679"/>
    </source>
</evidence>
<dbReference type="InterPro" id="IPR001640">
    <property type="entry name" value="Lgt"/>
</dbReference>
<dbReference type="RefSeq" id="WP_183552491.1">
    <property type="nucleotide sequence ID" value="NZ_JACHBX010000001.1"/>
</dbReference>
<dbReference type="Pfam" id="PF01790">
    <property type="entry name" value="LGT"/>
    <property type="match status" value="1"/>
</dbReference>
<dbReference type="AlphaFoldDB" id="A0A7W9WYN8"/>
<keyword evidence="9" id="KW-1185">Reference proteome</keyword>
<gene>
    <name evidence="8" type="ORF">HD842_001328</name>
</gene>
<dbReference type="EMBL" id="JACHBX010000001">
    <property type="protein sequence ID" value="MBB6133217.1"/>
    <property type="molecule type" value="Genomic_DNA"/>
</dbReference>
<comment type="caution">
    <text evidence="8">The sequence shown here is derived from an EMBL/GenBank/DDBJ whole genome shotgun (WGS) entry which is preliminary data.</text>
</comment>
<feature type="transmembrane region" description="Helical" evidence="7">
    <location>
        <begin position="77"/>
        <end position="97"/>
    </location>
</feature>
<feature type="transmembrane region" description="Helical" evidence="7">
    <location>
        <begin position="238"/>
        <end position="255"/>
    </location>
</feature>
<dbReference type="EC" id="2.-.-.-" evidence="8"/>
<keyword evidence="2" id="KW-1003">Cell membrane</keyword>
<keyword evidence="4 7" id="KW-0812">Transmembrane</keyword>
<accession>A0A7W9WYN8</accession>
<keyword evidence="6 7" id="KW-0472">Membrane</keyword>
<evidence type="ECO:0000256" key="2">
    <source>
        <dbReference type="ARBA" id="ARBA00022475"/>
    </source>
</evidence>
<feature type="transmembrane region" description="Helical" evidence="7">
    <location>
        <begin position="275"/>
        <end position="293"/>
    </location>
</feature>
<dbReference type="GO" id="GO:0005886">
    <property type="term" value="C:plasma membrane"/>
    <property type="evidence" value="ECO:0007669"/>
    <property type="project" value="InterPro"/>
</dbReference>
<evidence type="ECO:0000256" key="4">
    <source>
        <dbReference type="ARBA" id="ARBA00022692"/>
    </source>
</evidence>
<evidence type="ECO:0000256" key="1">
    <source>
        <dbReference type="ARBA" id="ARBA00007150"/>
    </source>
</evidence>
<evidence type="ECO:0000313" key="9">
    <source>
        <dbReference type="Proteomes" id="UP000540787"/>
    </source>
</evidence>
<keyword evidence="3 8" id="KW-0808">Transferase</keyword>
<dbReference type="GO" id="GO:0008961">
    <property type="term" value="F:phosphatidylglycerol-prolipoprotein diacylglyceryl transferase activity"/>
    <property type="evidence" value="ECO:0007669"/>
    <property type="project" value="InterPro"/>
</dbReference>
<evidence type="ECO:0000313" key="8">
    <source>
        <dbReference type="EMBL" id="MBB6133217.1"/>
    </source>
</evidence>
<dbReference type="PANTHER" id="PTHR30589:SF0">
    <property type="entry name" value="PHOSPHATIDYLGLYCEROL--PROLIPOPROTEIN DIACYLGLYCERYL TRANSFERASE"/>
    <property type="match status" value="1"/>
</dbReference>
<evidence type="ECO:0000256" key="6">
    <source>
        <dbReference type="ARBA" id="ARBA00023136"/>
    </source>
</evidence>
<dbReference type="GO" id="GO:0042158">
    <property type="term" value="P:lipoprotein biosynthetic process"/>
    <property type="evidence" value="ECO:0007669"/>
    <property type="project" value="InterPro"/>
</dbReference>
<organism evidence="8 9">
    <name type="scientific">Massilia aurea</name>
    <dbReference type="NCBI Taxonomy" id="373040"/>
    <lineage>
        <taxon>Bacteria</taxon>
        <taxon>Pseudomonadati</taxon>
        <taxon>Pseudomonadota</taxon>
        <taxon>Betaproteobacteria</taxon>
        <taxon>Burkholderiales</taxon>
        <taxon>Oxalobacteraceae</taxon>
        <taxon>Telluria group</taxon>
        <taxon>Massilia</taxon>
    </lineage>
</organism>
<evidence type="ECO:0000256" key="5">
    <source>
        <dbReference type="ARBA" id="ARBA00022989"/>
    </source>
</evidence>
<protein>
    <submittedName>
        <fullName evidence="8">Phosphatidylglycerol:prolipoprotein diacylglycerol transferase</fullName>
        <ecNumber evidence="8">2.-.-.-</ecNumber>
    </submittedName>
</protein>
<name>A0A7W9WYN8_9BURK</name>